<accession>A0A267FRY6</accession>
<keyword evidence="5" id="KW-0804">Transcription</keyword>
<dbReference type="GO" id="GO:0000981">
    <property type="term" value="F:DNA-binding transcription factor activity, RNA polymerase II-specific"/>
    <property type="evidence" value="ECO:0007669"/>
    <property type="project" value="TreeGrafter"/>
</dbReference>
<evidence type="ECO:0000256" key="7">
    <source>
        <dbReference type="SAM" id="Coils"/>
    </source>
</evidence>
<evidence type="ECO:0000256" key="4">
    <source>
        <dbReference type="ARBA" id="ARBA00023125"/>
    </source>
</evidence>
<protein>
    <recommendedName>
        <fullName evidence="9">BZIP domain-containing protein</fullName>
    </recommendedName>
</protein>
<sequence>MNSIVSQQPVMSTGTTNVGDFAELFNELIANDGTSEPSSSTDEMLDSFDLGITAAELFPADIFPALLDNNNADCGGPDAAMAELEDPDLGLVDSLSTPEQSDSDSGLGSGGLAAVNNNPTAGPTDAADPDHSCSRTRPFDWRRSRERAPDDCTRLRVEDFVVEGRLAGFLTQTSALQQHQQPPQFQLQHQQHQQQQQLTSTTQLFKSEPTDEFLSQHHGSFRLIQPRQLNHQQPELASTNSIVSSAVSPSSPSVQSSVPSPHSFIATTSATGIDYVVGVQSQASTTVAASSGAALVEGDQAKVKRIERMIKNRHSASESRRKRKEYLDGLERRVQSLASENAFLRDENSQLRQRYSELERKLISLEQALGSSASSGIGASSALTGSGRRRPVTAMALLLFLGLNLVGLGVWPLMPGQQQHQPQQPGFHSSPSSSSLFYYSNGPGSEESRALVPYRRASSAGRHLLSASSASSSEPAPEELSALFGRLCPAHNSTESARLAKELDGWAFRYQREAGARELRRLHRQRTRREERLRRRAEATAAAAAAAAAAASKNSVTSEGGSGALQLRLGRDTSLDLLMRALDRREDTMYLVSFRSDHLVFPALAANKTSAPRMTFLMPAVNESSRTSARGTVPLMQIDCEVVNVGLMHLDKWRVPLQFRQDLFGNNRV</sequence>
<feature type="compositionally biased region" description="Low complexity" evidence="8">
    <location>
        <begin position="416"/>
        <end position="435"/>
    </location>
</feature>
<reference evidence="10 12" key="1">
    <citation type="submission" date="2017-06" db="EMBL/GenBank/DDBJ databases">
        <title>A platform for efficient transgenesis in Macrostomum lignano, a flatworm model organism for stem cell research.</title>
        <authorList>
            <person name="Berezikov E."/>
        </authorList>
    </citation>
    <scope>NUCLEOTIDE SEQUENCE [LARGE SCALE GENOMIC DNA]</scope>
    <source>
        <strain evidence="10">DV1</strain>
        <tissue evidence="10">Whole organism</tissue>
    </source>
</reference>
<dbReference type="Gene3D" id="1.20.5.170">
    <property type="match status" value="1"/>
</dbReference>
<evidence type="ECO:0000256" key="2">
    <source>
        <dbReference type="ARBA" id="ARBA00009050"/>
    </source>
</evidence>
<feature type="region of interest" description="Disordered" evidence="8">
    <location>
        <begin position="416"/>
        <end position="439"/>
    </location>
</feature>
<evidence type="ECO:0000256" key="8">
    <source>
        <dbReference type="SAM" id="MobiDB-lite"/>
    </source>
</evidence>
<evidence type="ECO:0000256" key="5">
    <source>
        <dbReference type="ARBA" id="ARBA00023163"/>
    </source>
</evidence>
<dbReference type="GO" id="GO:0000978">
    <property type="term" value="F:RNA polymerase II cis-regulatory region sequence-specific DNA binding"/>
    <property type="evidence" value="ECO:0007669"/>
    <property type="project" value="TreeGrafter"/>
</dbReference>
<comment type="caution">
    <text evidence="10">The sequence shown here is derived from an EMBL/GenBank/DDBJ whole genome shotgun (WGS) entry which is preliminary data.</text>
</comment>
<dbReference type="GO" id="GO:0005634">
    <property type="term" value="C:nucleus"/>
    <property type="evidence" value="ECO:0007669"/>
    <property type="project" value="TreeGrafter"/>
</dbReference>
<keyword evidence="4" id="KW-0238">DNA-binding</keyword>
<dbReference type="Proteomes" id="UP000215902">
    <property type="component" value="Unassembled WGS sequence"/>
</dbReference>
<keyword evidence="7" id="KW-0175">Coiled coil</keyword>
<evidence type="ECO:0000256" key="6">
    <source>
        <dbReference type="ARBA" id="ARBA00023242"/>
    </source>
</evidence>
<dbReference type="GO" id="GO:0016020">
    <property type="term" value="C:membrane"/>
    <property type="evidence" value="ECO:0007669"/>
    <property type="project" value="UniProtKB-SubCell"/>
</dbReference>
<dbReference type="EMBL" id="NIVC01000862">
    <property type="protein sequence ID" value="PAA75789.1"/>
    <property type="molecule type" value="Genomic_DNA"/>
</dbReference>
<dbReference type="Pfam" id="PF00170">
    <property type="entry name" value="bZIP_1"/>
    <property type="match status" value="1"/>
</dbReference>
<dbReference type="STRING" id="282301.A0A267FRY6"/>
<gene>
    <name evidence="11" type="ORF">BOX15_Mlig031235g2</name>
    <name evidence="10" type="ORF">BOX15_Mlig031235g3</name>
</gene>
<keyword evidence="3" id="KW-0805">Transcription regulation</keyword>
<evidence type="ECO:0000313" key="11">
    <source>
        <dbReference type="EMBL" id="PAA83007.1"/>
    </source>
</evidence>
<evidence type="ECO:0000256" key="3">
    <source>
        <dbReference type="ARBA" id="ARBA00023015"/>
    </source>
</evidence>
<keyword evidence="12" id="KW-1185">Reference proteome</keyword>
<name>A0A267FRY6_9PLAT</name>
<dbReference type="InterPro" id="IPR004827">
    <property type="entry name" value="bZIP"/>
</dbReference>
<evidence type="ECO:0000256" key="1">
    <source>
        <dbReference type="ARBA" id="ARBA00004167"/>
    </source>
</evidence>
<dbReference type="EMBL" id="NIVC01000438">
    <property type="protein sequence ID" value="PAA83007.1"/>
    <property type="molecule type" value="Genomic_DNA"/>
</dbReference>
<feature type="region of interest" description="Disordered" evidence="8">
    <location>
        <begin position="175"/>
        <end position="200"/>
    </location>
</feature>
<feature type="region of interest" description="Disordered" evidence="8">
    <location>
        <begin position="236"/>
        <end position="259"/>
    </location>
</feature>
<dbReference type="GO" id="GO:0030968">
    <property type="term" value="P:endoplasmic reticulum unfolded protein response"/>
    <property type="evidence" value="ECO:0007669"/>
    <property type="project" value="TreeGrafter"/>
</dbReference>
<dbReference type="SMART" id="SM00338">
    <property type="entry name" value="BRLZ"/>
    <property type="match status" value="1"/>
</dbReference>
<dbReference type="SUPFAM" id="SSF57959">
    <property type="entry name" value="Leucine zipper domain"/>
    <property type="match status" value="1"/>
</dbReference>
<dbReference type="InterPro" id="IPR051882">
    <property type="entry name" value="ATF_bZIP_TF"/>
</dbReference>
<evidence type="ECO:0000313" key="10">
    <source>
        <dbReference type="EMBL" id="PAA75789.1"/>
    </source>
</evidence>
<proteinExistence type="inferred from homology"/>
<dbReference type="PANTHER" id="PTHR46164">
    <property type="entry name" value="ATF6, ISOFORM C"/>
    <property type="match status" value="1"/>
</dbReference>
<comment type="similarity">
    <text evidence="2">Belongs to the bZIP family. ATF subfamily.</text>
</comment>
<feature type="domain" description="BZIP" evidence="9">
    <location>
        <begin position="302"/>
        <end position="365"/>
    </location>
</feature>
<dbReference type="PROSITE" id="PS00036">
    <property type="entry name" value="BZIP_BASIC"/>
    <property type="match status" value="1"/>
</dbReference>
<keyword evidence="6" id="KW-0539">Nucleus</keyword>
<feature type="compositionally biased region" description="Low complexity" evidence="8">
    <location>
        <begin position="238"/>
        <end position="259"/>
    </location>
</feature>
<comment type="subcellular location">
    <subcellularLocation>
        <location evidence="1">Membrane</location>
        <topology evidence="1">Single-pass membrane protein</topology>
    </subcellularLocation>
</comment>
<dbReference type="PROSITE" id="PS50217">
    <property type="entry name" value="BZIP"/>
    <property type="match status" value="1"/>
</dbReference>
<dbReference type="PANTHER" id="PTHR46164:SF3">
    <property type="entry name" value="ATF6, ISOFORM C"/>
    <property type="match status" value="1"/>
</dbReference>
<evidence type="ECO:0000259" key="9">
    <source>
        <dbReference type="PROSITE" id="PS50217"/>
    </source>
</evidence>
<feature type="region of interest" description="Disordered" evidence="8">
    <location>
        <begin position="90"/>
        <end position="137"/>
    </location>
</feature>
<dbReference type="InterPro" id="IPR046347">
    <property type="entry name" value="bZIP_sf"/>
</dbReference>
<dbReference type="AlphaFoldDB" id="A0A267FRY6"/>
<feature type="coiled-coil region" evidence="7">
    <location>
        <begin position="327"/>
        <end position="368"/>
    </location>
</feature>
<organism evidence="10 12">
    <name type="scientific">Macrostomum lignano</name>
    <dbReference type="NCBI Taxonomy" id="282301"/>
    <lineage>
        <taxon>Eukaryota</taxon>
        <taxon>Metazoa</taxon>
        <taxon>Spiralia</taxon>
        <taxon>Lophotrochozoa</taxon>
        <taxon>Platyhelminthes</taxon>
        <taxon>Rhabditophora</taxon>
        <taxon>Macrostomorpha</taxon>
        <taxon>Macrostomida</taxon>
        <taxon>Macrostomidae</taxon>
        <taxon>Macrostomum</taxon>
    </lineage>
</organism>
<feature type="compositionally biased region" description="Basic and acidic residues" evidence="8">
    <location>
        <begin position="128"/>
        <end position="137"/>
    </location>
</feature>
<dbReference type="OrthoDB" id="644067at2759"/>
<evidence type="ECO:0000313" key="12">
    <source>
        <dbReference type="Proteomes" id="UP000215902"/>
    </source>
</evidence>